<dbReference type="SUPFAM" id="SSF48498">
    <property type="entry name" value="Tetracyclin repressor-like, C-terminal domain"/>
    <property type="match status" value="1"/>
</dbReference>
<dbReference type="InterPro" id="IPR011075">
    <property type="entry name" value="TetR_C"/>
</dbReference>
<evidence type="ECO:0000313" key="7">
    <source>
        <dbReference type="Proteomes" id="UP001524586"/>
    </source>
</evidence>
<dbReference type="Pfam" id="PF16925">
    <property type="entry name" value="TetR_C_13"/>
    <property type="match status" value="1"/>
</dbReference>
<evidence type="ECO:0000256" key="1">
    <source>
        <dbReference type="ARBA" id="ARBA00023015"/>
    </source>
</evidence>
<dbReference type="Gene3D" id="1.10.357.10">
    <property type="entry name" value="Tetracycline Repressor, domain 2"/>
    <property type="match status" value="1"/>
</dbReference>
<keyword evidence="7" id="KW-1185">Reference proteome</keyword>
<comment type="caution">
    <text evidence="6">The sequence shown here is derived from an EMBL/GenBank/DDBJ whole genome shotgun (WGS) entry which is preliminary data.</text>
</comment>
<feature type="domain" description="HTH tetR-type" evidence="5">
    <location>
        <begin position="3"/>
        <end position="63"/>
    </location>
</feature>
<dbReference type="EMBL" id="JANIBK010000072">
    <property type="protein sequence ID" value="MCQ8129419.1"/>
    <property type="molecule type" value="Genomic_DNA"/>
</dbReference>
<dbReference type="SUPFAM" id="SSF46689">
    <property type="entry name" value="Homeodomain-like"/>
    <property type="match status" value="1"/>
</dbReference>
<protein>
    <submittedName>
        <fullName evidence="6">TetR/AcrR family transcriptional regulator</fullName>
    </submittedName>
</protein>
<evidence type="ECO:0000259" key="5">
    <source>
        <dbReference type="PROSITE" id="PS50977"/>
    </source>
</evidence>
<feature type="DNA-binding region" description="H-T-H motif" evidence="4">
    <location>
        <begin position="26"/>
        <end position="45"/>
    </location>
</feature>
<dbReference type="InterPro" id="IPR001647">
    <property type="entry name" value="HTH_TetR"/>
</dbReference>
<dbReference type="PRINTS" id="PR00455">
    <property type="entry name" value="HTHTETR"/>
</dbReference>
<dbReference type="PANTHER" id="PTHR47506:SF3">
    <property type="entry name" value="HTH-TYPE TRANSCRIPTIONAL REGULATOR LMRA"/>
    <property type="match status" value="1"/>
</dbReference>
<dbReference type="RefSeq" id="WP_256615851.1">
    <property type="nucleotide sequence ID" value="NZ_JANIBK010000072.1"/>
</dbReference>
<dbReference type="Pfam" id="PF00440">
    <property type="entry name" value="TetR_N"/>
    <property type="match status" value="1"/>
</dbReference>
<dbReference type="PROSITE" id="PS50977">
    <property type="entry name" value="HTH_TETR_2"/>
    <property type="match status" value="1"/>
</dbReference>
<evidence type="ECO:0000256" key="3">
    <source>
        <dbReference type="ARBA" id="ARBA00023163"/>
    </source>
</evidence>
<accession>A0ABT1U6D1</accession>
<evidence type="ECO:0000256" key="4">
    <source>
        <dbReference type="PROSITE-ProRule" id="PRU00335"/>
    </source>
</evidence>
<dbReference type="InterPro" id="IPR036271">
    <property type="entry name" value="Tet_transcr_reg_TetR-rel_C_sf"/>
</dbReference>
<dbReference type="Proteomes" id="UP001524586">
    <property type="component" value="Unassembled WGS sequence"/>
</dbReference>
<name>A0ABT1U6D1_9GAMM</name>
<sequence length="189" mass="20393">MSRNLQEHILQAASALFYRQGIKSTGVDAIVKAAGTTKMSLYKYFPSKDDLVLAHLCQSRAAMLTHIQNAIDSGGQTPRQKLLAVFDVFDAMLDTPEFRGCPFINAAAEFAEENNPVQQAAAEFYAEFGKLLADLAEQAGSRNAKPLAAQLTLLIAGAIVGEQIHRNSEAIANARAAATVLIDYNLPNN</sequence>
<dbReference type="PANTHER" id="PTHR47506">
    <property type="entry name" value="TRANSCRIPTIONAL REGULATORY PROTEIN"/>
    <property type="match status" value="1"/>
</dbReference>
<dbReference type="InterPro" id="IPR009057">
    <property type="entry name" value="Homeodomain-like_sf"/>
</dbReference>
<keyword evidence="2 4" id="KW-0238">DNA-binding</keyword>
<evidence type="ECO:0000256" key="2">
    <source>
        <dbReference type="ARBA" id="ARBA00023125"/>
    </source>
</evidence>
<keyword evidence="3" id="KW-0804">Transcription</keyword>
<reference evidence="6 7" key="1">
    <citation type="submission" date="2022-07" db="EMBL/GenBank/DDBJ databases">
        <title>Methylomonas rivi sp. nov., Methylomonas rosea sp. nov., Methylomonas aureus sp. nov. and Methylomonas subterranea sp. nov., four novel methanotrophs isolated from a freshwater creek and the deep terrestrial subsurface.</title>
        <authorList>
            <person name="Abin C."/>
            <person name="Sankaranarayanan K."/>
            <person name="Garner C."/>
            <person name="Sindelar R."/>
            <person name="Kotary K."/>
            <person name="Garner R."/>
            <person name="Barclay S."/>
            <person name="Lawson P."/>
            <person name="Krumholz L."/>
        </authorList>
    </citation>
    <scope>NUCLEOTIDE SEQUENCE [LARGE SCALE GENOMIC DNA]</scope>
    <source>
        <strain evidence="6 7">WSC-6</strain>
    </source>
</reference>
<keyword evidence="1" id="KW-0805">Transcription regulation</keyword>
<organism evidence="6 7">
    <name type="scientific">Methylomonas rivi</name>
    <dbReference type="NCBI Taxonomy" id="2952226"/>
    <lineage>
        <taxon>Bacteria</taxon>
        <taxon>Pseudomonadati</taxon>
        <taxon>Pseudomonadota</taxon>
        <taxon>Gammaproteobacteria</taxon>
        <taxon>Methylococcales</taxon>
        <taxon>Methylococcaceae</taxon>
        <taxon>Methylomonas</taxon>
    </lineage>
</organism>
<gene>
    <name evidence="6" type="ORF">NP596_13230</name>
</gene>
<evidence type="ECO:0000313" key="6">
    <source>
        <dbReference type="EMBL" id="MCQ8129419.1"/>
    </source>
</evidence>
<proteinExistence type="predicted"/>